<dbReference type="Proteomes" id="UP001161409">
    <property type="component" value="Unassembled WGS sequence"/>
</dbReference>
<dbReference type="InterPro" id="IPR058240">
    <property type="entry name" value="rSAM_sf"/>
</dbReference>
<dbReference type="Pfam" id="PF04055">
    <property type="entry name" value="Radical_SAM"/>
    <property type="match status" value="1"/>
</dbReference>
<dbReference type="SFLD" id="SFLDF00562">
    <property type="entry name" value="HemN-like__clustered_with_heat"/>
    <property type="match status" value="1"/>
</dbReference>
<keyword evidence="10" id="KW-0963">Cytoplasm</keyword>
<dbReference type="EMBL" id="BSNF01000001">
    <property type="protein sequence ID" value="GLQ05272.1"/>
    <property type="molecule type" value="Genomic_DNA"/>
</dbReference>
<dbReference type="PROSITE" id="PS51918">
    <property type="entry name" value="RADICAL_SAM"/>
    <property type="match status" value="1"/>
</dbReference>
<keyword evidence="8 10" id="KW-0411">Iron-sulfur</keyword>
<dbReference type="NCBIfam" id="TIGR00539">
    <property type="entry name" value="hemN_rel"/>
    <property type="match status" value="1"/>
</dbReference>
<evidence type="ECO:0000256" key="6">
    <source>
        <dbReference type="ARBA" id="ARBA00022723"/>
    </source>
</evidence>
<evidence type="ECO:0000256" key="10">
    <source>
        <dbReference type="RuleBase" id="RU364116"/>
    </source>
</evidence>
<feature type="domain" description="Radical SAM core" evidence="11">
    <location>
        <begin position="8"/>
        <end position="243"/>
    </location>
</feature>
<evidence type="ECO:0000256" key="9">
    <source>
        <dbReference type="ARBA" id="ARBA00023186"/>
    </source>
</evidence>
<comment type="cofactor">
    <cofactor evidence="1">
        <name>[4Fe-4S] cluster</name>
        <dbReference type="ChEBI" id="CHEBI:49883"/>
    </cofactor>
</comment>
<protein>
    <recommendedName>
        <fullName evidence="3 10">Heme chaperone HemW</fullName>
    </recommendedName>
</protein>
<organism evidence="12 13">
    <name type="scientific">Sneathiella chinensis</name>
    <dbReference type="NCBI Taxonomy" id="349750"/>
    <lineage>
        <taxon>Bacteria</taxon>
        <taxon>Pseudomonadati</taxon>
        <taxon>Pseudomonadota</taxon>
        <taxon>Alphaproteobacteria</taxon>
        <taxon>Sneathiellales</taxon>
        <taxon>Sneathiellaceae</taxon>
        <taxon>Sneathiella</taxon>
    </lineage>
</organism>
<keyword evidence="4 10" id="KW-0349">Heme</keyword>
<reference evidence="12" key="2">
    <citation type="submission" date="2023-01" db="EMBL/GenBank/DDBJ databases">
        <title>Draft genome sequence of Sneathiella chinensis strain NBRC 103408.</title>
        <authorList>
            <person name="Sun Q."/>
            <person name="Mori K."/>
        </authorList>
    </citation>
    <scope>NUCLEOTIDE SEQUENCE</scope>
    <source>
        <strain evidence="12">NBRC 103408</strain>
    </source>
</reference>
<dbReference type="RefSeq" id="WP_169559286.1">
    <property type="nucleotide sequence ID" value="NZ_BSNF01000001.1"/>
</dbReference>
<evidence type="ECO:0000256" key="5">
    <source>
        <dbReference type="ARBA" id="ARBA00022691"/>
    </source>
</evidence>
<evidence type="ECO:0000256" key="8">
    <source>
        <dbReference type="ARBA" id="ARBA00023014"/>
    </source>
</evidence>
<reference evidence="12" key="1">
    <citation type="journal article" date="2014" name="Int. J. Syst. Evol. Microbiol.">
        <title>Complete genome of a new Firmicutes species belonging to the dominant human colonic microbiota ('Ruminococcus bicirculans') reveals two chromosomes and a selective capacity to utilize plant glucans.</title>
        <authorList>
            <consortium name="NISC Comparative Sequencing Program"/>
            <person name="Wegmann U."/>
            <person name="Louis P."/>
            <person name="Goesmann A."/>
            <person name="Henrissat B."/>
            <person name="Duncan S.H."/>
            <person name="Flint H.J."/>
        </authorList>
    </citation>
    <scope>NUCLEOTIDE SEQUENCE</scope>
    <source>
        <strain evidence="12">NBRC 103408</strain>
    </source>
</reference>
<evidence type="ECO:0000256" key="1">
    <source>
        <dbReference type="ARBA" id="ARBA00001966"/>
    </source>
</evidence>
<keyword evidence="5 10" id="KW-0949">S-adenosyl-L-methionine</keyword>
<dbReference type="InterPro" id="IPR034505">
    <property type="entry name" value="Coproporphyrinogen-III_oxidase"/>
</dbReference>
<evidence type="ECO:0000259" key="11">
    <source>
        <dbReference type="PROSITE" id="PS51918"/>
    </source>
</evidence>
<keyword evidence="10" id="KW-0004">4Fe-4S</keyword>
<evidence type="ECO:0000256" key="2">
    <source>
        <dbReference type="ARBA" id="ARBA00006100"/>
    </source>
</evidence>
<dbReference type="SFLD" id="SFLDS00029">
    <property type="entry name" value="Radical_SAM"/>
    <property type="match status" value="1"/>
</dbReference>
<dbReference type="Gene3D" id="3.20.20.70">
    <property type="entry name" value="Aldolase class I"/>
    <property type="match status" value="1"/>
</dbReference>
<evidence type="ECO:0000313" key="12">
    <source>
        <dbReference type="EMBL" id="GLQ05272.1"/>
    </source>
</evidence>
<evidence type="ECO:0000256" key="7">
    <source>
        <dbReference type="ARBA" id="ARBA00023004"/>
    </source>
</evidence>
<accession>A0ABQ5TZH4</accession>
<evidence type="ECO:0000256" key="3">
    <source>
        <dbReference type="ARBA" id="ARBA00017228"/>
    </source>
</evidence>
<evidence type="ECO:0000256" key="4">
    <source>
        <dbReference type="ARBA" id="ARBA00022617"/>
    </source>
</evidence>
<name>A0ABQ5TZH4_9PROT</name>
<dbReference type="SFLD" id="SFLDF00288">
    <property type="entry name" value="HemN-like__clustered_with_nucl"/>
    <property type="match status" value="1"/>
</dbReference>
<dbReference type="InterPro" id="IPR010723">
    <property type="entry name" value="HemN_C"/>
</dbReference>
<dbReference type="InterPro" id="IPR013785">
    <property type="entry name" value="Aldolase_TIM"/>
</dbReference>
<evidence type="ECO:0000313" key="13">
    <source>
        <dbReference type="Proteomes" id="UP001161409"/>
    </source>
</evidence>
<dbReference type="SMART" id="SM00729">
    <property type="entry name" value="Elp3"/>
    <property type="match status" value="1"/>
</dbReference>
<dbReference type="InterPro" id="IPR006638">
    <property type="entry name" value="Elp3/MiaA/NifB-like_rSAM"/>
</dbReference>
<proteinExistence type="inferred from homology"/>
<dbReference type="SUPFAM" id="SSF102114">
    <property type="entry name" value="Radical SAM enzymes"/>
    <property type="match status" value="1"/>
</dbReference>
<dbReference type="SFLD" id="SFLDG01065">
    <property type="entry name" value="anaerobic_coproporphyrinogen-I"/>
    <property type="match status" value="1"/>
</dbReference>
<comment type="caution">
    <text evidence="12">The sequence shown here is derived from an EMBL/GenBank/DDBJ whole genome shotgun (WGS) entry which is preliminary data.</text>
</comment>
<comment type="subcellular location">
    <subcellularLocation>
        <location evidence="10">Cytoplasm</location>
    </subcellularLocation>
</comment>
<keyword evidence="9 10" id="KW-0143">Chaperone</keyword>
<dbReference type="InterPro" id="IPR004559">
    <property type="entry name" value="HemW-like"/>
</dbReference>
<gene>
    <name evidence="12" type="primary">hemN</name>
    <name evidence="12" type="ORF">GCM10007924_04930</name>
</gene>
<dbReference type="CDD" id="cd01335">
    <property type="entry name" value="Radical_SAM"/>
    <property type="match status" value="1"/>
</dbReference>
<sequence>MPVSSNHNVPDRGFGVYFHWPFCRKKCPYCDFNSHVREAVDQKVWTDALLRELDWFASQCPSRPVTSIFFGGGTPSLMAPETVAALIDGVRRHFPLSDTLEISLEANPTSAEAQSFKGYRQAGVNRLSMGVQSLHDEALAFLGREHSVAEALATIELARDIFPNISFDLIYALPGQSVQEWTADLKQALSMAGDHLSLYQLTIEPNTGFAGAVRRGEFSLPPEENADALYTVTQEICLQAGLPAYEISNHARPGFECRHNLTYWRYGDYLGIGPGAHGRSDRQGVRTAFSQVKKPEKWLEAVSRSGHGTEVETGIPDPEDRAEEMLLMGLRLSEGVWFRNFEQVVGQPFSSMIRPERVERLVAGGFLTHDAGRIVATDRGRSVLNGLLGELLG</sequence>
<comment type="function">
    <text evidence="10">Probably acts as a heme chaperone, transferring heme to an unknown acceptor. Binds one molecule of heme per monomer, possibly covalently. Binds 1 [4Fe-4S] cluster. The cluster is coordinated with 3 cysteines and an exchangeable S-adenosyl-L-methionine.</text>
</comment>
<keyword evidence="13" id="KW-1185">Reference proteome</keyword>
<keyword evidence="7 10" id="KW-0408">Iron</keyword>
<keyword evidence="6 10" id="KW-0479">Metal-binding</keyword>
<dbReference type="Pfam" id="PF06969">
    <property type="entry name" value="HemN_C"/>
    <property type="match status" value="1"/>
</dbReference>
<dbReference type="InterPro" id="IPR007197">
    <property type="entry name" value="rSAM"/>
</dbReference>
<comment type="similarity">
    <text evidence="2">Belongs to the anaerobic coproporphyrinogen-III oxidase family. HemW subfamily.</text>
</comment>
<dbReference type="PANTHER" id="PTHR13932:SF5">
    <property type="entry name" value="RADICAL S-ADENOSYL METHIONINE DOMAIN-CONTAINING PROTEIN 1, MITOCHONDRIAL"/>
    <property type="match status" value="1"/>
</dbReference>
<dbReference type="PANTHER" id="PTHR13932">
    <property type="entry name" value="COPROPORPHYRINIGEN III OXIDASE"/>
    <property type="match status" value="1"/>
</dbReference>